<dbReference type="AlphaFoldDB" id="A0A8S1F744"/>
<comment type="similarity">
    <text evidence="5 6">Belongs to the anion channel-forming bestrophin (TC 1.A.46) family. Calcium-sensitive chloride channel subfamily.</text>
</comment>
<evidence type="ECO:0000313" key="8">
    <source>
        <dbReference type="Proteomes" id="UP000494206"/>
    </source>
</evidence>
<keyword evidence="4 6" id="KW-0472">Membrane</keyword>
<feature type="transmembrane region" description="Helical" evidence="6">
    <location>
        <begin position="74"/>
        <end position="93"/>
    </location>
</feature>
<comment type="function">
    <text evidence="6">Forms chloride channels.</text>
</comment>
<comment type="caution">
    <text evidence="7">The sequence shown here is derived from an EMBL/GenBank/DDBJ whole genome shotgun (WGS) entry which is preliminary data.</text>
</comment>
<evidence type="ECO:0000256" key="6">
    <source>
        <dbReference type="RuleBase" id="RU363126"/>
    </source>
</evidence>
<keyword evidence="6" id="KW-0813">Transport</keyword>
<keyword evidence="6" id="KW-0406">Ion transport</keyword>
<dbReference type="OrthoDB" id="201595at2759"/>
<dbReference type="Gene3D" id="1.20.1070.10">
    <property type="entry name" value="Rhodopsin 7-helix transmembrane proteins"/>
    <property type="match status" value="1"/>
</dbReference>
<keyword evidence="6" id="KW-0869">Chloride channel</keyword>
<evidence type="ECO:0000256" key="1">
    <source>
        <dbReference type="ARBA" id="ARBA00004141"/>
    </source>
</evidence>
<comment type="caution">
    <text evidence="6">Lacks conserved residue(s) required for the propagation of feature annotation.</text>
</comment>
<gene>
    <name evidence="7" type="ORF">CBOVIS_LOCUS11206</name>
</gene>
<dbReference type="PANTHER" id="PTHR10736">
    <property type="entry name" value="BESTROPHIN"/>
    <property type="match status" value="1"/>
</dbReference>
<feature type="transmembrane region" description="Helical" evidence="6">
    <location>
        <begin position="600"/>
        <end position="627"/>
    </location>
</feature>
<comment type="subcellular location">
    <subcellularLocation>
        <location evidence="6">Cell membrane</location>
        <topology evidence="6">Multi-pass membrane protein</topology>
    </subcellularLocation>
    <subcellularLocation>
        <location evidence="1">Membrane</location>
        <topology evidence="1">Multi-pass membrane protein</topology>
    </subcellularLocation>
</comment>
<dbReference type="GO" id="GO:0005886">
    <property type="term" value="C:plasma membrane"/>
    <property type="evidence" value="ECO:0007669"/>
    <property type="project" value="UniProtKB-SubCell"/>
</dbReference>
<keyword evidence="6" id="KW-1003">Cell membrane</keyword>
<protein>
    <recommendedName>
        <fullName evidence="6">Bestrophin homolog</fullName>
    </recommendedName>
</protein>
<proteinExistence type="inferred from homology"/>
<keyword evidence="8" id="KW-1185">Reference proteome</keyword>
<name>A0A8S1F744_9PELO</name>
<dbReference type="PANTHER" id="PTHR10736:SF27">
    <property type="entry name" value="BESTROPHIN HOMOLOG"/>
    <property type="match status" value="1"/>
</dbReference>
<dbReference type="InterPro" id="IPR000615">
    <property type="entry name" value="Bestrophin"/>
</dbReference>
<keyword evidence="3 6" id="KW-1133">Transmembrane helix</keyword>
<keyword evidence="2 6" id="KW-0812">Transmembrane</keyword>
<organism evidence="7 8">
    <name type="scientific">Caenorhabditis bovis</name>
    <dbReference type="NCBI Taxonomy" id="2654633"/>
    <lineage>
        <taxon>Eukaryota</taxon>
        <taxon>Metazoa</taxon>
        <taxon>Ecdysozoa</taxon>
        <taxon>Nematoda</taxon>
        <taxon>Chromadorea</taxon>
        <taxon>Rhabditida</taxon>
        <taxon>Rhabditina</taxon>
        <taxon>Rhabditomorpha</taxon>
        <taxon>Rhabditoidea</taxon>
        <taxon>Rhabditidae</taxon>
        <taxon>Peloderinae</taxon>
        <taxon>Caenorhabditis</taxon>
    </lineage>
</organism>
<evidence type="ECO:0000256" key="3">
    <source>
        <dbReference type="ARBA" id="ARBA00022989"/>
    </source>
</evidence>
<dbReference type="InterPro" id="IPR021134">
    <property type="entry name" value="Bestrophin-like"/>
</dbReference>
<feature type="transmembrane region" description="Helical" evidence="6">
    <location>
        <begin position="234"/>
        <end position="255"/>
    </location>
</feature>
<dbReference type="Proteomes" id="UP000494206">
    <property type="component" value="Unassembled WGS sequence"/>
</dbReference>
<dbReference type="EMBL" id="CADEPM010000008">
    <property type="protein sequence ID" value="CAB3409568.1"/>
    <property type="molecule type" value="Genomic_DNA"/>
</dbReference>
<accession>A0A8S1F744</accession>
<dbReference type="GO" id="GO:0034707">
    <property type="term" value="C:chloride channel complex"/>
    <property type="evidence" value="ECO:0007669"/>
    <property type="project" value="UniProtKB-KW"/>
</dbReference>
<feature type="transmembrane region" description="Helical" evidence="6">
    <location>
        <begin position="513"/>
        <end position="534"/>
    </location>
</feature>
<dbReference type="Pfam" id="PF01062">
    <property type="entry name" value="Bestrophin"/>
    <property type="match status" value="1"/>
</dbReference>
<evidence type="ECO:0000256" key="2">
    <source>
        <dbReference type="ARBA" id="ARBA00022692"/>
    </source>
</evidence>
<keyword evidence="6" id="KW-0868">Chloride</keyword>
<reference evidence="7 8" key="1">
    <citation type="submission" date="2020-04" db="EMBL/GenBank/DDBJ databases">
        <authorList>
            <person name="Laetsch R D."/>
            <person name="Stevens L."/>
            <person name="Kumar S."/>
            <person name="Blaxter L. M."/>
        </authorList>
    </citation>
    <scope>NUCLEOTIDE SEQUENCE [LARGE SCALE GENOMIC DNA]</scope>
</reference>
<evidence type="ECO:0000256" key="4">
    <source>
        <dbReference type="ARBA" id="ARBA00023136"/>
    </source>
</evidence>
<feature type="transmembrane region" description="Helical" evidence="6">
    <location>
        <begin position="267"/>
        <end position="286"/>
    </location>
</feature>
<dbReference type="InterPro" id="IPR019426">
    <property type="entry name" value="7TM_GPCR_serpentine_rcpt_Srv"/>
</dbReference>
<evidence type="ECO:0000256" key="5">
    <source>
        <dbReference type="ARBA" id="ARBA00034769"/>
    </source>
</evidence>
<evidence type="ECO:0000313" key="7">
    <source>
        <dbReference type="EMBL" id="CAB3409568.1"/>
    </source>
</evidence>
<dbReference type="SUPFAM" id="SSF81321">
    <property type="entry name" value="Family A G protein-coupled receptor-like"/>
    <property type="match status" value="1"/>
</dbReference>
<keyword evidence="6" id="KW-0407">Ion channel</keyword>
<sequence>MTVSYALAVSSADGYSFLKLFKKWEGSIFKVVWKELLLWLVLYYIITITVQLTLPQEWKQETVNEIQLLDYGLSYFDIKFMLGFFVSCVVDRWKQMLQNITFIETTALSVSTLIRGKDDNVRLARRSIVRYLVLSQVLVFRDISMQVRRRYPTMKSLIESGFLFENELRELKEIDVNYKKYWAPINWANSIVWRMNAQHYIDAPVSTNNILNNIRDFRKDLENMCKFDWVPIPIAYPQVVFLAVRVYFLIALFSRQHLPLTEDDERLIKYIPIMTIFQFIFFVGWMRVAEALLNPLGEDDDDFELNWVLEKNIMTGMQIVDDSHDECPYLNIDKFSDPKFQPLSVTGAHTGHSGGLQGSTSSVVIDEVAGRRTSNDAGGVTINFGEKKEEQIEVPAIVYNVGAKGRVGVNDDQLNKIKWLVLCFRSCEVDKKGIYRIVKLTMSKRAEPSSSEHGINAQIRNHEWLNSPFFKLCISTAVIDLITMLNNYLGAMFPKWSFFIDFYLKIGNIYGQIYLYIAWTTGCCQSFSVSILAANRLSAVIFPGNYSSMFWYHRIWIPISIQFVPGCLLGIMTLFNPAQLYRNSTNGIVPKFTIKKMTNIFYVIGGFLIGSNCIFLICTYLYIFYVIKSRKKLHSMFGVQNFAMVCSQYRSILFNPQLFKRCLFGN</sequence>
<dbReference type="Pfam" id="PF10323">
    <property type="entry name" value="7TM_GPCR_Srv"/>
    <property type="match status" value="1"/>
</dbReference>
<dbReference type="GO" id="GO:0005254">
    <property type="term" value="F:chloride channel activity"/>
    <property type="evidence" value="ECO:0007669"/>
    <property type="project" value="UniProtKB-KW"/>
</dbReference>
<feature type="transmembrane region" description="Helical" evidence="6">
    <location>
        <begin position="555"/>
        <end position="575"/>
    </location>
</feature>
<feature type="transmembrane region" description="Helical" evidence="6">
    <location>
        <begin position="36"/>
        <end position="54"/>
    </location>
</feature>